<organism evidence="4 5">
    <name type="scientific">Streptomyces luteosporeus</name>
    <dbReference type="NCBI Taxonomy" id="173856"/>
    <lineage>
        <taxon>Bacteria</taxon>
        <taxon>Bacillati</taxon>
        <taxon>Actinomycetota</taxon>
        <taxon>Actinomycetes</taxon>
        <taxon>Kitasatosporales</taxon>
        <taxon>Streptomycetaceae</taxon>
        <taxon>Streptomyces</taxon>
    </lineage>
</organism>
<dbReference type="SUPFAM" id="SSF56214">
    <property type="entry name" value="4'-phosphopantetheinyl transferase"/>
    <property type="match status" value="2"/>
</dbReference>
<dbReference type="RefSeq" id="WP_344433046.1">
    <property type="nucleotide sequence ID" value="NZ_BAAASL010000002.1"/>
</dbReference>
<dbReference type="InterPro" id="IPR008278">
    <property type="entry name" value="4-PPantetheinyl_Trfase_dom"/>
</dbReference>
<sequence length="267" mass="28160">MQPSAMPHAVCHVWGAAPLPEPHRYLPLLDAAERSRFGSYAHEGDRARFVTGRVLAKAALAEQVGAGLDAVRLPVRCPDCGGPHGKPRPDGAAVGWELSVSHSGDRVLVALAHGRPLGLDVEELTAPGDADEEEPVEASLTLTPAERDALRTLPAAARQHGFLTYWTRKEAVLKATGDGLAVPMTDFTVSSPAEPPALLAWHGPGGSGVRAQLTDLTDRTAPELALGEGYLATLAVLGTAPVEVRAHWGAERIAHVLDEPQSPAARR</sequence>
<name>A0ABP6FZN9_9ACTN</name>
<dbReference type="PANTHER" id="PTHR12215">
    <property type="entry name" value="PHOSPHOPANTETHEINE TRANSFERASE"/>
    <property type="match status" value="1"/>
</dbReference>
<dbReference type="Gene3D" id="3.90.470.20">
    <property type="entry name" value="4'-phosphopantetheinyl transferase domain"/>
    <property type="match status" value="1"/>
</dbReference>
<dbReference type="InterPro" id="IPR037143">
    <property type="entry name" value="4-PPantetheinyl_Trfase_dom_sf"/>
</dbReference>
<accession>A0ABP6FZN9</accession>
<dbReference type="InterPro" id="IPR050559">
    <property type="entry name" value="P-Pant_transferase_sf"/>
</dbReference>
<protein>
    <submittedName>
        <fullName evidence="4">4'-phosphopantetheinyl transferase superfamily protein</fullName>
    </submittedName>
</protein>
<keyword evidence="2 4" id="KW-0808">Transferase</keyword>
<evidence type="ECO:0000259" key="3">
    <source>
        <dbReference type="Pfam" id="PF01648"/>
    </source>
</evidence>
<feature type="domain" description="4'-phosphopantetheinyl transferase" evidence="3">
    <location>
        <begin position="116"/>
        <end position="204"/>
    </location>
</feature>
<keyword evidence="5" id="KW-1185">Reference proteome</keyword>
<proteinExistence type="inferred from homology"/>
<gene>
    <name evidence="4" type="ORF">GCM10010315_05940</name>
</gene>
<evidence type="ECO:0000256" key="2">
    <source>
        <dbReference type="ARBA" id="ARBA00022679"/>
    </source>
</evidence>
<comment type="similarity">
    <text evidence="1">Belongs to the P-Pant transferase superfamily. Gsp/Sfp/HetI/AcpT family.</text>
</comment>
<evidence type="ECO:0000313" key="5">
    <source>
        <dbReference type="Proteomes" id="UP001500886"/>
    </source>
</evidence>
<comment type="caution">
    <text evidence="4">The sequence shown here is derived from an EMBL/GenBank/DDBJ whole genome shotgun (WGS) entry which is preliminary data.</text>
</comment>
<evidence type="ECO:0000313" key="4">
    <source>
        <dbReference type="EMBL" id="GAA2708834.1"/>
    </source>
</evidence>
<reference evidence="5" key="1">
    <citation type="journal article" date="2019" name="Int. J. Syst. Evol. Microbiol.">
        <title>The Global Catalogue of Microorganisms (GCM) 10K type strain sequencing project: providing services to taxonomists for standard genome sequencing and annotation.</title>
        <authorList>
            <consortium name="The Broad Institute Genomics Platform"/>
            <consortium name="The Broad Institute Genome Sequencing Center for Infectious Disease"/>
            <person name="Wu L."/>
            <person name="Ma J."/>
        </authorList>
    </citation>
    <scope>NUCLEOTIDE SEQUENCE [LARGE SCALE GENOMIC DNA]</scope>
    <source>
        <strain evidence="5">JCM 4542</strain>
    </source>
</reference>
<dbReference type="GO" id="GO:0016740">
    <property type="term" value="F:transferase activity"/>
    <property type="evidence" value="ECO:0007669"/>
    <property type="project" value="UniProtKB-KW"/>
</dbReference>
<dbReference type="EMBL" id="BAAASL010000002">
    <property type="protein sequence ID" value="GAA2708834.1"/>
    <property type="molecule type" value="Genomic_DNA"/>
</dbReference>
<dbReference type="Proteomes" id="UP001500886">
    <property type="component" value="Unassembled WGS sequence"/>
</dbReference>
<evidence type="ECO:0000256" key="1">
    <source>
        <dbReference type="ARBA" id="ARBA00010990"/>
    </source>
</evidence>
<dbReference type="Pfam" id="PF01648">
    <property type="entry name" value="ACPS"/>
    <property type="match status" value="1"/>
</dbReference>
<dbReference type="PANTHER" id="PTHR12215:SF10">
    <property type="entry name" value="L-AMINOADIPATE-SEMIALDEHYDE DEHYDROGENASE-PHOSPHOPANTETHEINYL TRANSFERASE"/>
    <property type="match status" value="1"/>
</dbReference>